<evidence type="ECO:0000313" key="3">
    <source>
        <dbReference type="Proteomes" id="UP000272942"/>
    </source>
</evidence>
<dbReference type="AlphaFoldDB" id="A0A182ZZE3"/>
<gene>
    <name evidence="2" type="ORF">ECPE_LOCUS78</name>
</gene>
<dbReference type="PRINTS" id="PR00700">
    <property type="entry name" value="PRTYPHPHTASE"/>
</dbReference>
<dbReference type="Pfam" id="PF00102">
    <property type="entry name" value="Y_phosphatase"/>
    <property type="match status" value="1"/>
</dbReference>
<dbReference type="EMBL" id="UZAN01000207">
    <property type="protein sequence ID" value="VDP18221.1"/>
    <property type="molecule type" value="Genomic_DNA"/>
</dbReference>
<dbReference type="InterPro" id="IPR029021">
    <property type="entry name" value="Prot-tyrosine_phosphatase-like"/>
</dbReference>
<dbReference type="InterPro" id="IPR000242">
    <property type="entry name" value="PTP_cat"/>
</dbReference>
<protein>
    <submittedName>
        <fullName evidence="4">Tyrosine-protein phosphatase domain-containing protein</fullName>
    </submittedName>
</protein>
<dbReference type="GO" id="GO:0004725">
    <property type="term" value="F:protein tyrosine phosphatase activity"/>
    <property type="evidence" value="ECO:0007669"/>
    <property type="project" value="InterPro"/>
</dbReference>
<reference evidence="2 3" key="2">
    <citation type="submission" date="2018-11" db="EMBL/GenBank/DDBJ databases">
        <authorList>
            <consortium name="Pathogen Informatics"/>
        </authorList>
    </citation>
    <scope>NUCLEOTIDE SEQUENCE [LARGE SCALE GENOMIC DNA]</scope>
    <source>
        <strain evidence="2 3">Egypt</strain>
    </source>
</reference>
<proteinExistence type="predicted"/>
<feature type="domain" description="Tyrosine-protein phosphatase" evidence="1">
    <location>
        <begin position="57"/>
        <end position="164"/>
    </location>
</feature>
<evidence type="ECO:0000313" key="2">
    <source>
        <dbReference type="EMBL" id="VDP18221.1"/>
    </source>
</evidence>
<dbReference type="PROSITE" id="PS50055">
    <property type="entry name" value="TYR_PHOSPHATASE_PTP"/>
    <property type="match status" value="1"/>
</dbReference>
<dbReference type="Gene3D" id="3.90.190.10">
    <property type="entry name" value="Protein tyrosine phosphatase superfamily"/>
    <property type="match status" value="1"/>
</dbReference>
<dbReference type="SMART" id="SM00194">
    <property type="entry name" value="PTPc"/>
    <property type="match status" value="1"/>
</dbReference>
<dbReference type="SUPFAM" id="SSF52799">
    <property type="entry name" value="(Phosphotyrosine protein) phosphatases II"/>
    <property type="match status" value="1"/>
</dbReference>
<accession>A0A182ZZE3</accession>
<evidence type="ECO:0000259" key="1">
    <source>
        <dbReference type="PROSITE" id="PS50055"/>
    </source>
</evidence>
<organism evidence="4">
    <name type="scientific">Echinostoma caproni</name>
    <dbReference type="NCBI Taxonomy" id="27848"/>
    <lineage>
        <taxon>Eukaryota</taxon>
        <taxon>Metazoa</taxon>
        <taxon>Spiralia</taxon>
        <taxon>Lophotrochozoa</taxon>
        <taxon>Platyhelminthes</taxon>
        <taxon>Trematoda</taxon>
        <taxon>Digenea</taxon>
        <taxon>Plagiorchiida</taxon>
        <taxon>Echinostomata</taxon>
        <taxon>Echinostomatoidea</taxon>
        <taxon>Echinostomatidae</taxon>
        <taxon>Echinostoma</taxon>
    </lineage>
</organism>
<dbReference type="PANTHER" id="PTHR19134">
    <property type="entry name" value="RECEPTOR-TYPE TYROSINE-PROTEIN PHOSPHATASE"/>
    <property type="match status" value="1"/>
</dbReference>
<name>A0A182ZZE3_9TREM</name>
<dbReference type="Proteomes" id="UP000272942">
    <property type="component" value="Unassembled WGS sequence"/>
</dbReference>
<evidence type="ECO:0000313" key="4">
    <source>
        <dbReference type="WBParaSite" id="ECPE_0000007701-mRNA-1"/>
    </source>
</evidence>
<dbReference type="PANTHER" id="PTHR19134:SF449">
    <property type="entry name" value="TYROSINE-PROTEIN PHOSPHATASE 1"/>
    <property type="match status" value="1"/>
</dbReference>
<dbReference type="OrthoDB" id="6272991at2759"/>
<reference evidence="4" key="1">
    <citation type="submission" date="2016-06" db="UniProtKB">
        <authorList>
            <consortium name="WormBaseParasite"/>
        </authorList>
    </citation>
    <scope>IDENTIFICATION</scope>
</reference>
<dbReference type="WBParaSite" id="ECPE_0000007701-mRNA-1">
    <property type="protein sequence ID" value="ECPE_0000007701-mRNA-1"/>
    <property type="gene ID" value="ECPE_0000007701"/>
</dbReference>
<keyword evidence="3" id="KW-1185">Reference proteome</keyword>
<dbReference type="InterPro" id="IPR050348">
    <property type="entry name" value="Protein-Tyr_Phosphatase"/>
</dbReference>
<sequence length="164" mass="19009">MFLLCHLSHIYRRSVENPVKYRRAVPLRLNKANYQPIARANLRAYVASAHANDDAAFQAEFEDIEQSVPSDWTTHIAKLPENMNKNRYSNVLAYDHTRVILREVGHKSDYINANYVDGYHRRCAYIATQGPTPSTFDDFWLMAWEQGCNVIVMISNFIERGRVS</sequence>